<accession>A0A5R9KTJ9</accession>
<dbReference type="OrthoDB" id="1023020at2"/>
<evidence type="ECO:0000313" key="2">
    <source>
        <dbReference type="EMBL" id="TLU99530.1"/>
    </source>
</evidence>
<dbReference type="EMBL" id="VCEJ01000005">
    <property type="protein sequence ID" value="TLU99530.1"/>
    <property type="molecule type" value="Genomic_DNA"/>
</dbReference>
<reference evidence="2 3" key="1">
    <citation type="submission" date="2019-05" db="EMBL/GenBank/DDBJ databases">
        <authorList>
            <person name="Qu J.-H."/>
        </authorList>
    </citation>
    <scope>NUCLEOTIDE SEQUENCE [LARGE SCALE GENOMIC DNA]</scope>
    <source>
        <strain evidence="2 3">T17</strain>
    </source>
</reference>
<evidence type="ECO:0000313" key="3">
    <source>
        <dbReference type="Proteomes" id="UP000306402"/>
    </source>
</evidence>
<evidence type="ECO:0000259" key="1">
    <source>
        <dbReference type="Pfam" id="PF12760"/>
    </source>
</evidence>
<dbReference type="InterPro" id="IPR024442">
    <property type="entry name" value="Transposase_Zn_ribbon"/>
</dbReference>
<feature type="domain" description="Transposase zinc-ribbon" evidence="1">
    <location>
        <begin position="12"/>
        <end position="54"/>
    </location>
</feature>
<gene>
    <name evidence="2" type="ORF">FEN17_23540</name>
</gene>
<organism evidence="2 3">
    <name type="scientific">Dyadobacter luticola</name>
    <dbReference type="NCBI Taxonomy" id="1979387"/>
    <lineage>
        <taxon>Bacteria</taxon>
        <taxon>Pseudomonadati</taxon>
        <taxon>Bacteroidota</taxon>
        <taxon>Cytophagia</taxon>
        <taxon>Cytophagales</taxon>
        <taxon>Spirosomataceae</taxon>
        <taxon>Dyadobacter</taxon>
    </lineage>
</organism>
<sequence length="146" mass="17306">MSVQDALKIYRNENLAIEAFKKYRLQKGITCKKCGHTDHYWLASKHQFQCKMCRFRTTLQSGTLLEGSKLPIWYFFTALHLLKDQTNLSISEFQRHTEHKYSEPLYDFLRRIRVHLSLSERNALLITFLEIASMAGHKRVDVHDNF</sequence>
<protein>
    <submittedName>
        <fullName evidence="2">Transposase</fullName>
    </submittedName>
</protein>
<keyword evidence="3" id="KW-1185">Reference proteome</keyword>
<dbReference type="Pfam" id="PF12760">
    <property type="entry name" value="Zn_ribbon_IS1595"/>
    <property type="match status" value="1"/>
</dbReference>
<comment type="caution">
    <text evidence="2">The sequence shown here is derived from an EMBL/GenBank/DDBJ whole genome shotgun (WGS) entry which is preliminary data.</text>
</comment>
<name>A0A5R9KTJ9_9BACT</name>
<proteinExistence type="predicted"/>
<dbReference type="AlphaFoldDB" id="A0A5R9KTJ9"/>
<dbReference type="Proteomes" id="UP000306402">
    <property type="component" value="Unassembled WGS sequence"/>
</dbReference>